<feature type="compositionally biased region" description="Acidic residues" evidence="10">
    <location>
        <begin position="838"/>
        <end position="849"/>
    </location>
</feature>
<keyword evidence="5" id="KW-0238">DNA-binding</keyword>
<feature type="compositionally biased region" description="Low complexity" evidence="10">
    <location>
        <begin position="904"/>
        <end position="915"/>
    </location>
</feature>
<sequence>MRASRALSTTSRLTRKTQGGSTGGSNTRPRSRRASTSMGHANSEIVCAVAECRGISPVVGLSFVDISTCEAVLCQFSDTQTYARTCHKISVYGPSEILYMPNAADSKLVSIISENLDVEENDISMHNVDRKHWSESAGHDYIEFLACPNDLDALKIALTGNNCATCCFSAVCNDNNRIPTAKLTLQAMRYTEHALQKIFARKSLRVRFETAEGSMMIDPSTIASLELVQNAQNAKSRECLLGLLNNTLTPMGARFLRANILQPSTDVEKINKRQDAIEQLSKQEHTLSALRDAMRSFVDSDRILAALVVMPTKPDSTYTEQSVNNVLMLKTFVDSIAPIWRALGNSNCEELSNIYQLCSSENYAKVENIILETINEDVHYSTKPTDLRNQRVYAIRAGVDSVLDVARQTFKEINEDVYRMVEELKVAHELPSCDLKFDTARQYFLRINCDDSFSQNLPEILINIFRRPKYIECQTLDLVKMNQKMRNAHADIIHLGDGAVQQLIGTVRCEIHPLFKISEAIALLDMLSSLAQLSIINNYTRPEITDTLGLEACRHPLREKIQLERFVPNHVYATQQTRFQIITGCNMSGKSTYIRSIALAVIMAQMGSFVPASSASLPIIRNLFARASTDDSIEANISSFSGEMREMAFILRTISEQSLVIIDELGRGTSTTDGLAIAIAIAEALVESKALVWFVTHFRDLPRILAERAGVVNHHLAVDIGDDLSKMTMRYQISDGYEEKRFYGLALAKVVGLPEPVLDVAESVSRSLNDRNDAQKRNPKAAAEAKRRKLLLNLREHLVQARDSCATGQTETADRRAWLMRLQDDFALGMRGIDIEAGEVVEGDGDGDTEATPSDEHTDTVTDTDTPGRRGRHKDAGIIMPGASMMEEGGMQSNGKHHAETLSDTRSSSSSSVVEVVDRSATVQGIKREDFEERHEEEGVAVAAEEHDSDTTTHVDTTTHGSDDHYADEYDDDDDDDEEMMMLDHEPW</sequence>
<dbReference type="SMART" id="SM00533">
    <property type="entry name" value="MUTSd"/>
    <property type="match status" value="1"/>
</dbReference>
<dbReference type="PANTHER" id="PTHR11361:SF21">
    <property type="entry name" value="MUTS PROTEIN HOMOLOG 4"/>
    <property type="match status" value="1"/>
</dbReference>
<dbReference type="SUPFAM" id="SSF52540">
    <property type="entry name" value="P-loop containing nucleoside triphosphate hydrolases"/>
    <property type="match status" value="1"/>
</dbReference>
<dbReference type="InterPro" id="IPR036678">
    <property type="entry name" value="MutS_con_dom_sf"/>
</dbReference>
<dbReference type="InterPro" id="IPR027417">
    <property type="entry name" value="P-loop_NTPase"/>
</dbReference>
<dbReference type="EMBL" id="KN847336">
    <property type="protein sequence ID" value="KIW42507.1"/>
    <property type="molecule type" value="Genomic_DNA"/>
</dbReference>
<dbReference type="AlphaFoldDB" id="A0A0D2BYK6"/>
<dbReference type="Pfam" id="PF05190">
    <property type="entry name" value="MutS_IV"/>
    <property type="match status" value="1"/>
</dbReference>
<dbReference type="Pfam" id="PF00488">
    <property type="entry name" value="MutS_V"/>
    <property type="match status" value="1"/>
</dbReference>
<proteinExistence type="inferred from homology"/>
<evidence type="ECO:0000256" key="7">
    <source>
        <dbReference type="ARBA" id="ARBA00025902"/>
    </source>
</evidence>
<evidence type="ECO:0000256" key="5">
    <source>
        <dbReference type="ARBA" id="ARBA00023125"/>
    </source>
</evidence>
<name>A0A0D2BYK6_9EURO</name>
<dbReference type="FunFam" id="3.40.50.300:FF:000870">
    <property type="entry name" value="MutS protein homolog 4"/>
    <property type="match status" value="1"/>
</dbReference>
<evidence type="ECO:0000313" key="13">
    <source>
        <dbReference type="Proteomes" id="UP000053342"/>
    </source>
</evidence>
<dbReference type="Gene3D" id="3.30.420.110">
    <property type="entry name" value="MutS, connector domain"/>
    <property type="match status" value="1"/>
</dbReference>
<dbReference type="Pfam" id="PF05192">
    <property type="entry name" value="MutS_III"/>
    <property type="match status" value="1"/>
</dbReference>
<feature type="region of interest" description="Disordered" evidence="10">
    <location>
        <begin position="838"/>
        <end position="917"/>
    </location>
</feature>
<dbReference type="InterPro" id="IPR045076">
    <property type="entry name" value="MutS"/>
</dbReference>
<dbReference type="GO" id="GO:0030983">
    <property type="term" value="F:mismatched DNA binding"/>
    <property type="evidence" value="ECO:0007669"/>
    <property type="project" value="InterPro"/>
</dbReference>
<evidence type="ECO:0000256" key="1">
    <source>
        <dbReference type="ARBA" id="ARBA00007094"/>
    </source>
</evidence>
<dbReference type="HOGENOM" id="CLU_002472_7_3_1"/>
<gene>
    <name evidence="12" type="ORF">PV06_06052</name>
</gene>
<feature type="compositionally biased region" description="Basic and acidic residues" evidence="10">
    <location>
        <begin position="930"/>
        <end position="953"/>
    </location>
</feature>
<dbReference type="STRING" id="215243.A0A0D2BYK6"/>
<dbReference type="GO" id="GO:0007131">
    <property type="term" value="P:reciprocal meiotic recombination"/>
    <property type="evidence" value="ECO:0007669"/>
    <property type="project" value="TreeGrafter"/>
</dbReference>
<dbReference type="Gene3D" id="3.40.50.300">
    <property type="entry name" value="P-loop containing nucleotide triphosphate hydrolases"/>
    <property type="match status" value="1"/>
</dbReference>
<protein>
    <recommendedName>
        <fullName evidence="2 9">DNA mismatch repair protein MSH3</fullName>
    </recommendedName>
    <alternativeName>
        <fullName evidence="2 9">DNA mismatch repair protein MSH3</fullName>
    </alternativeName>
    <alternativeName>
        <fullName evidence="8">MutS protein homolog 3</fullName>
    </alternativeName>
</protein>
<evidence type="ECO:0000313" key="12">
    <source>
        <dbReference type="EMBL" id="KIW42507.1"/>
    </source>
</evidence>
<dbReference type="InterPro" id="IPR036187">
    <property type="entry name" value="DNA_mismatch_repair_MutS_sf"/>
</dbReference>
<dbReference type="PANTHER" id="PTHR11361">
    <property type="entry name" value="DNA MISMATCH REPAIR PROTEIN MUTS FAMILY MEMBER"/>
    <property type="match status" value="1"/>
</dbReference>
<organism evidence="12 13">
    <name type="scientific">Exophiala oligosperma</name>
    <dbReference type="NCBI Taxonomy" id="215243"/>
    <lineage>
        <taxon>Eukaryota</taxon>
        <taxon>Fungi</taxon>
        <taxon>Dikarya</taxon>
        <taxon>Ascomycota</taxon>
        <taxon>Pezizomycotina</taxon>
        <taxon>Eurotiomycetes</taxon>
        <taxon>Chaetothyriomycetidae</taxon>
        <taxon>Chaetothyriales</taxon>
        <taxon>Herpotrichiellaceae</taxon>
        <taxon>Exophiala</taxon>
    </lineage>
</organism>
<feature type="region of interest" description="Disordered" evidence="10">
    <location>
        <begin position="930"/>
        <end position="988"/>
    </location>
</feature>
<comment type="similarity">
    <text evidence="1">Belongs to the DNA mismatch repair MutS family. MSH3 subfamily.</text>
</comment>
<evidence type="ECO:0000256" key="4">
    <source>
        <dbReference type="ARBA" id="ARBA00022840"/>
    </source>
</evidence>
<evidence type="ECO:0000256" key="3">
    <source>
        <dbReference type="ARBA" id="ARBA00022741"/>
    </source>
</evidence>
<dbReference type="InterPro" id="IPR000432">
    <property type="entry name" value="DNA_mismatch_repair_MutS_C"/>
</dbReference>
<dbReference type="GO" id="GO:0006298">
    <property type="term" value="P:mismatch repair"/>
    <property type="evidence" value="ECO:0007669"/>
    <property type="project" value="InterPro"/>
</dbReference>
<accession>A0A0D2BYK6</accession>
<evidence type="ECO:0000259" key="11">
    <source>
        <dbReference type="PROSITE" id="PS00486"/>
    </source>
</evidence>
<dbReference type="InterPro" id="IPR007860">
    <property type="entry name" value="DNA_mmatch_repair_MutS_con_dom"/>
</dbReference>
<dbReference type="GO" id="GO:0140664">
    <property type="term" value="F:ATP-dependent DNA damage sensor activity"/>
    <property type="evidence" value="ECO:0007669"/>
    <property type="project" value="InterPro"/>
</dbReference>
<dbReference type="Gene3D" id="1.10.1420.10">
    <property type="match status" value="2"/>
</dbReference>
<feature type="domain" description="DNA mismatch repair proteins mutS family" evidence="11">
    <location>
        <begin position="658"/>
        <end position="674"/>
    </location>
</feature>
<keyword evidence="4" id="KW-0067">ATP-binding</keyword>
<evidence type="ECO:0000256" key="2">
    <source>
        <dbReference type="ARBA" id="ARBA00022151"/>
    </source>
</evidence>
<feature type="region of interest" description="Disordered" evidence="10">
    <location>
        <begin position="1"/>
        <end position="38"/>
    </location>
</feature>
<feature type="compositionally biased region" description="Acidic residues" evidence="10">
    <location>
        <begin position="969"/>
        <end position="981"/>
    </location>
</feature>
<dbReference type="Proteomes" id="UP000053342">
    <property type="component" value="Unassembled WGS sequence"/>
</dbReference>
<dbReference type="VEuPathDB" id="FungiDB:PV06_06052"/>
<dbReference type="InterPro" id="IPR007861">
    <property type="entry name" value="DNA_mismatch_repair_MutS_clamp"/>
</dbReference>
<dbReference type="Pfam" id="PF05188">
    <property type="entry name" value="MutS_II"/>
    <property type="match status" value="1"/>
</dbReference>
<dbReference type="OrthoDB" id="4120125at2759"/>
<dbReference type="SUPFAM" id="SSF53150">
    <property type="entry name" value="DNA repair protein MutS, domain II"/>
    <property type="match status" value="1"/>
</dbReference>
<comment type="subunit">
    <text evidence="7">Heterodimer consisting of MSH2-MSH3 (MutS beta). Forms a ternary complex with MutL alpha (MLH1-PMS1).</text>
</comment>
<reference evidence="12 13" key="1">
    <citation type="submission" date="2015-01" db="EMBL/GenBank/DDBJ databases">
        <title>The Genome Sequence of Exophiala oligosperma CBS72588.</title>
        <authorList>
            <consortium name="The Broad Institute Genomics Platform"/>
            <person name="Cuomo C."/>
            <person name="de Hoog S."/>
            <person name="Gorbushina A."/>
            <person name="Stielow B."/>
            <person name="Teixiera M."/>
            <person name="Abouelleil A."/>
            <person name="Chapman S.B."/>
            <person name="Priest M."/>
            <person name="Young S.K."/>
            <person name="Wortman J."/>
            <person name="Nusbaum C."/>
            <person name="Birren B."/>
        </authorList>
    </citation>
    <scope>NUCLEOTIDE SEQUENCE [LARGE SCALE GENOMIC DNA]</scope>
    <source>
        <strain evidence="12 13">CBS 72588</strain>
    </source>
</reference>
<dbReference type="SMART" id="SM00534">
    <property type="entry name" value="MUTSac"/>
    <property type="match status" value="1"/>
</dbReference>
<keyword evidence="13" id="KW-1185">Reference proteome</keyword>
<evidence type="ECO:0000256" key="9">
    <source>
        <dbReference type="ARBA" id="ARBA00073774"/>
    </source>
</evidence>
<dbReference type="InterPro" id="IPR007696">
    <property type="entry name" value="DNA_mismatch_repair_MutS_core"/>
</dbReference>
<dbReference type="SUPFAM" id="SSF48334">
    <property type="entry name" value="DNA repair protein MutS, domain III"/>
    <property type="match status" value="1"/>
</dbReference>
<keyword evidence="6" id="KW-0469">Meiosis</keyword>
<evidence type="ECO:0000256" key="8">
    <source>
        <dbReference type="ARBA" id="ARBA00029792"/>
    </source>
</evidence>
<keyword evidence="3" id="KW-0547">Nucleotide-binding</keyword>
<dbReference type="PROSITE" id="PS00486">
    <property type="entry name" value="DNA_MISMATCH_REPAIR_2"/>
    <property type="match status" value="1"/>
</dbReference>
<evidence type="ECO:0000256" key="6">
    <source>
        <dbReference type="ARBA" id="ARBA00023254"/>
    </source>
</evidence>
<evidence type="ECO:0000256" key="10">
    <source>
        <dbReference type="SAM" id="MobiDB-lite"/>
    </source>
</evidence>
<dbReference type="GeneID" id="27358126"/>
<dbReference type="GO" id="GO:0005634">
    <property type="term" value="C:nucleus"/>
    <property type="evidence" value="ECO:0007669"/>
    <property type="project" value="TreeGrafter"/>
</dbReference>
<dbReference type="GO" id="GO:0005524">
    <property type="term" value="F:ATP binding"/>
    <property type="evidence" value="ECO:0007669"/>
    <property type="project" value="UniProtKB-KW"/>
</dbReference>
<dbReference type="RefSeq" id="XP_016262723.1">
    <property type="nucleotide sequence ID" value="XM_016407119.1"/>
</dbReference>